<dbReference type="SUPFAM" id="SSF53474">
    <property type="entry name" value="alpha/beta-Hydrolases"/>
    <property type="match status" value="1"/>
</dbReference>
<feature type="domain" description="AB hydrolase-1" evidence="1">
    <location>
        <begin position="24"/>
        <end position="261"/>
    </location>
</feature>
<dbReference type="Pfam" id="PF00561">
    <property type="entry name" value="Abhydrolase_1"/>
    <property type="match status" value="1"/>
</dbReference>
<gene>
    <name evidence="2" type="ORF">ACFFR3_41255</name>
</gene>
<evidence type="ECO:0000313" key="3">
    <source>
        <dbReference type="Proteomes" id="UP001589568"/>
    </source>
</evidence>
<accession>A0ABV5P060</accession>
<dbReference type="Proteomes" id="UP001589568">
    <property type="component" value="Unassembled WGS sequence"/>
</dbReference>
<dbReference type="GO" id="GO:0016787">
    <property type="term" value="F:hydrolase activity"/>
    <property type="evidence" value="ECO:0007669"/>
    <property type="project" value="UniProtKB-KW"/>
</dbReference>
<dbReference type="PANTHER" id="PTHR43329">
    <property type="entry name" value="EPOXIDE HYDROLASE"/>
    <property type="match status" value="1"/>
</dbReference>
<evidence type="ECO:0000313" key="2">
    <source>
        <dbReference type="EMBL" id="MFB9475960.1"/>
    </source>
</evidence>
<dbReference type="Gene3D" id="3.40.50.1820">
    <property type="entry name" value="alpha/beta hydrolase"/>
    <property type="match status" value="1"/>
</dbReference>
<name>A0ABV5P060_9ACTN</name>
<proteinExistence type="predicted"/>
<reference evidence="2 3" key="1">
    <citation type="submission" date="2024-09" db="EMBL/GenBank/DDBJ databases">
        <authorList>
            <person name="Sun Q."/>
            <person name="Mori K."/>
        </authorList>
    </citation>
    <scope>NUCLEOTIDE SEQUENCE [LARGE SCALE GENOMIC DNA]</scope>
    <source>
        <strain evidence="2 3">JCM 3324</strain>
    </source>
</reference>
<evidence type="ECO:0000259" key="1">
    <source>
        <dbReference type="Pfam" id="PF00561"/>
    </source>
</evidence>
<dbReference type="RefSeq" id="WP_364380185.1">
    <property type="nucleotide sequence ID" value="NZ_JBHMCF010000046.1"/>
</dbReference>
<protein>
    <submittedName>
        <fullName evidence="2">Alpha/beta fold hydrolase</fullName>
    </submittedName>
</protein>
<dbReference type="EMBL" id="JBHMCF010000046">
    <property type="protein sequence ID" value="MFB9475960.1"/>
    <property type="molecule type" value="Genomic_DNA"/>
</dbReference>
<keyword evidence="3" id="KW-1185">Reference proteome</keyword>
<keyword evidence="2" id="KW-0378">Hydrolase</keyword>
<comment type="caution">
    <text evidence="2">The sequence shown here is derived from an EMBL/GenBank/DDBJ whole genome shotgun (WGS) entry which is preliminary data.</text>
</comment>
<organism evidence="2 3">
    <name type="scientific">Nonomuraea salmonea</name>
    <dbReference type="NCBI Taxonomy" id="46181"/>
    <lineage>
        <taxon>Bacteria</taxon>
        <taxon>Bacillati</taxon>
        <taxon>Actinomycetota</taxon>
        <taxon>Actinomycetes</taxon>
        <taxon>Streptosporangiales</taxon>
        <taxon>Streptosporangiaceae</taxon>
        <taxon>Nonomuraea</taxon>
    </lineage>
</organism>
<dbReference type="InterPro" id="IPR029058">
    <property type="entry name" value="AB_hydrolase_fold"/>
</dbReference>
<sequence>MELEHKRADTNGIRLHYVVAGSGPTVICLHGWPETHREYQVVMERLAGRYRFIAPDLRGFADSDKPFAGYEPKTIAADMLGLLAAERADRFHILSHDLGGPASVALAYLAADRALSLSTIETPFFGLDYPGYVDPRVTYWHLGLHMNMDIARFLIEGREERYLRHFFRDFAYDPTAVPESEIQAYVLQMRQPGNLRASLNLYGYIPQMAEQTKELTAAKLGVPMMAWGGRASFGSHCVESAKAIAHDARGGVIEQCGHWVFRERTDFICAELARFWDDAASAAAPT</sequence>
<dbReference type="InterPro" id="IPR000073">
    <property type="entry name" value="AB_hydrolase_1"/>
</dbReference>